<evidence type="ECO:0000313" key="2">
    <source>
        <dbReference type="EMBL" id="UYV85006.1"/>
    </source>
</evidence>
<feature type="compositionally biased region" description="Low complexity" evidence="1">
    <location>
        <begin position="1"/>
        <end position="43"/>
    </location>
</feature>
<organism evidence="2 3">
    <name type="scientific">Cordylochernes scorpioides</name>
    <dbReference type="NCBI Taxonomy" id="51811"/>
    <lineage>
        <taxon>Eukaryota</taxon>
        <taxon>Metazoa</taxon>
        <taxon>Ecdysozoa</taxon>
        <taxon>Arthropoda</taxon>
        <taxon>Chelicerata</taxon>
        <taxon>Arachnida</taxon>
        <taxon>Pseudoscorpiones</taxon>
        <taxon>Cheliferoidea</taxon>
        <taxon>Chernetidae</taxon>
        <taxon>Cordylochernes</taxon>
    </lineage>
</organism>
<protein>
    <submittedName>
        <fullName evidence="2">Uncharacterized protein</fullName>
    </submittedName>
</protein>
<sequence length="332" mass="37235">MQQTPVTPSSTAVSSKSSAPTPSFSPLLSLPAPSSTAAAPTEASAKEIRSRNSQENVSIRKRAGDIVATLWPYRSVVSLNYEVVISGGYTWTTGSRETFVLLNEGLKFHQFPSKLVIASKGESAPAYITYVSGKVYTRSRIREHTPASKSERKEKARGPPWKQLLSRLPRCELSLDHQIQLLQRKRDEFNKDKNERIKNAKDPKSFWNAIASFRKKTNNTRKEKYDQPVTWDRAIEEAATVYSKRVANTAKNGEENIVQGNLLNDVISSDVTPFNDGGRPRDTGFSLFLETIFVFGNTRVDRLGVFIHLLNKHQTAHGIRYLPKFQPLIVDA</sequence>
<accession>A0ABY6LXG6</accession>
<proteinExistence type="predicted"/>
<name>A0ABY6LXG6_9ARAC</name>
<feature type="region of interest" description="Disordered" evidence="1">
    <location>
        <begin position="1"/>
        <end position="56"/>
    </location>
</feature>
<gene>
    <name evidence="2" type="ORF">LAZ67_X004231</name>
</gene>
<keyword evidence="3" id="KW-1185">Reference proteome</keyword>
<dbReference type="Proteomes" id="UP001235939">
    <property type="component" value="Chromosome X"/>
</dbReference>
<evidence type="ECO:0000313" key="3">
    <source>
        <dbReference type="Proteomes" id="UP001235939"/>
    </source>
</evidence>
<dbReference type="EMBL" id="CP092886">
    <property type="protein sequence ID" value="UYV85006.1"/>
    <property type="molecule type" value="Genomic_DNA"/>
</dbReference>
<evidence type="ECO:0000256" key="1">
    <source>
        <dbReference type="SAM" id="MobiDB-lite"/>
    </source>
</evidence>
<reference evidence="2 3" key="1">
    <citation type="submission" date="2022-03" db="EMBL/GenBank/DDBJ databases">
        <title>A chromosomal length assembly of Cordylochernes scorpioides.</title>
        <authorList>
            <person name="Zeh D."/>
            <person name="Zeh J."/>
        </authorList>
    </citation>
    <scope>NUCLEOTIDE SEQUENCE [LARGE SCALE GENOMIC DNA]</scope>
    <source>
        <strain evidence="2">IN4F17</strain>
        <tissue evidence="2">Whole Body</tissue>
    </source>
</reference>